<sequence length="145" mass="16888">MVFRTATLSDISQMQVVRHLVTENRLSNPDMVKDQDVAFYITEKGKGWVCEVDGQVVGFSIVDLQERSVWALFVAPDFAQKGIGKQLHKLMIDWYFRQTKDTIYLGTAPNTRAELFYLLQGWEQDGNYPNGEVKLKLEFERWVYM</sequence>
<dbReference type="InterPro" id="IPR000182">
    <property type="entry name" value="GNAT_dom"/>
</dbReference>
<dbReference type="Gene3D" id="3.40.630.30">
    <property type="match status" value="1"/>
</dbReference>
<organism evidence="2 3">
    <name type="scientific">Chitinophaga jiangningensis</name>
    <dbReference type="NCBI Taxonomy" id="1419482"/>
    <lineage>
        <taxon>Bacteria</taxon>
        <taxon>Pseudomonadati</taxon>
        <taxon>Bacteroidota</taxon>
        <taxon>Chitinophagia</taxon>
        <taxon>Chitinophagales</taxon>
        <taxon>Chitinophagaceae</taxon>
        <taxon>Chitinophaga</taxon>
    </lineage>
</organism>
<gene>
    <name evidence="2" type="ORF">SAMN05444266_103127</name>
</gene>
<accession>A0A1M7A534</accession>
<protein>
    <submittedName>
        <fullName evidence="2">Acetyltransferase (GNAT) family protein</fullName>
    </submittedName>
</protein>
<proteinExistence type="predicted"/>
<keyword evidence="3" id="KW-1185">Reference proteome</keyword>
<evidence type="ECO:0000313" key="2">
    <source>
        <dbReference type="EMBL" id="SHL37736.1"/>
    </source>
</evidence>
<keyword evidence="2" id="KW-0808">Transferase</keyword>
<dbReference type="CDD" id="cd04301">
    <property type="entry name" value="NAT_SF"/>
    <property type="match status" value="1"/>
</dbReference>
<dbReference type="RefSeq" id="WP_073079806.1">
    <property type="nucleotide sequence ID" value="NZ_FRBL01000003.1"/>
</dbReference>
<dbReference type="AlphaFoldDB" id="A0A1M7A534"/>
<feature type="domain" description="N-acetyltransferase" evidence="1">
    <location>
        <begin position="1"/>
        <end position="145"/>
    </location>
</feature>
<dbReference type="InterPro" id="IPR016181">
    <property type="entry name" value="Acyl_CoA_acyltransferase"/>
</dbReference>
<dbReference type="Proteomes" id="UP000184420">
    <property type="component" value="Unassembled WGS sequence"/>
</dbReference>
<dbReference type="PROSITE" id="PS51186">
    <property type="entry name" value="GNAT"/>
    <property type="match status" value="1"/>
</dbReference>
<dbReference type="GO" id="GO:0016747">
    <property type="term" value="F:acyltransferase activity, transferring groups other than amino-acyl groups"/>
    <property type="evidence" value="ECO:0007669"/>
    <property type="project" value="InterPro"/>
</dbReference>
<dbReference type="Pfam" id="PF00583">
    <property type="entry name" value="Acetyltransf_1"/>
    <property type="match status" value="1"/>
</dbReference>
<dbReference type="EMBL" id="FRBL01000003">
    <property type="protein sequence ID" value="SHL37736.1"/>
    <property type="molecule type" value="Genomic_DNA"/>
</dbReference>
<name>A0A1M7A534_9BACT</name>
<reference evidence="2 3" key="1">
    <citation type="submission" date="2016-11" db="EMBL/GenBank/DDBJ databases">
        <authorList>
            <person name="Jaros S."/>
            <person name="Januszkiewicz K."/>
            <person name="Wedrychowicz H."/>
        </authorList>
    </citation>
    <scope>NUCLEOTIDE SEQUENCE [LARGE SCALE GENOMIC DNA]</scope>
    <source>
        <strain evidence="2 3">DSM 27406</strain>
    </source>
</reference>
<dbReference type="STRING" id="1419482.SAMN05444266_103127"/>
<dbReference type="SUPFAM" id="SSF55729">
    <property type="entry name" value="Acyl-CoA N-acyltransferases (Nat)"/>
    <property type="match status" value="1"/>
</dbReference>
<dbReference type="OrthoDB" id="7356080at2"/>
<evidence type="ECO:0000259" key="1">
    <source>
        <dbReference type="PROSITE" id="PS51186"/>
    </source>
</evidence>
<evidence type="ECO:0000313" key="3">
    <source>
        <dbReference type="Proteomes" id="UP000184420"/>
    </source>
</evidence>